<evidence type="ECO:0000313" key="2">
    <source>
        <dbReference type="Proteomes" id="UP000197068"/>
    </source>
</evidence>
<proteinExistence type="predicted"/>
<organism evidence="1 2">
    <name type="scientific">Colwellia marinimaniae</name>
    <dbReference type="NCBI Taxonomy" id="1513592"/>
    <lineage>
        <taxon>Bacteria</taxon>
        <taxon>Pseudomonadati</taxon>
        <taxon>Pseudomonadota</taxon>
        <taxon>Gammaproteobacteria</taxon>
        <taxon>Alteromonadales</taxon>
        <taxon>Colwelliaceae</taxon>
        <taxon>Colwellia</taxon>
    </lineage>
</organism>
<accession>A0ABQ0MYK5</accession>
<dbReference type="EMBL" id="BDQM01000034">
    <property type="protein sequence ID" value="GAW97459.1"/>
    <property type="molecule type" value="Genomic_DNA"/>
</dbReference>
<keyword evidence="2" id="KW-1185">Reference proteome</keyword>
<sequence>MSNISTNEPLQITEYQSNNDKLLANYLIACDVDTTYQKQVVNLYVQDLTINFELRVSEHIIYLELVNTPEDAQEKKEHYKYHFTYPILFFIDYSIPTHAFYEHLVRIFTTVLPLSIILSFNDCLL</sequence>
<dbReference type="RefSeq" id="WP_057180685.1">
    <property type="nucleotide sequence ID" value="NZ_BDQM01000034.1"/>
</dbReference>
<dbReference type="Proteomes" id="UP000197068">
    <property type="component" value="Unassembled WGS sequence"/>
</dbReference>
<comment type="caution">
    <text evidence="1">The sequence shown here is derived from an EMBL/GenBank/DDBJ whole genome shotgun (WGS) entry which is preliminary data.</text>
</comment>
<name>A0ABQ0MYK5_9GAMM</name>
<protein>
    <submittedName>
        <fullName evidence="1">Uncharacterized protein</fullName>
    </submittedName>
</protein>
<gene>
    <name evidence="1" type="ORF">MTCD1_03086</name>
</gene>
<evidence type="ECO:0000313" key="1">
    <source>
        <dbReference type="EMBL" id="GAW97459.1"/>
    </source>
</evidence>
<reference evidence="1 2" key="1">
    <citation type="submission" date="2017-06" db="EMBL/GenBank/DDBJ databases">
        <title>Whole Genome Sequences of Colwellia marinimaniae MTCD1.</title>
        <authorList>
            <person name="Kusumoto H."/>
            <person name="Inoue M."/>
            <person name="Tanikawa K."/>
            <person name="Maeji H."/>
            <person name="Cameron J.H."/>
            <person name="Bartlett D.H."/>
        </authorList>
    </citation>
    <scope>NUCLEOTIDE SEQUENCE [LARGE SCALE GENOMIC DNA]</scope>
    <source>
        <strain evidence="1 2">MTCD1</strain>
    </source>
</reference>